<feature type="compositionally biased region" description="Low complexity" evidence="1">
    <location>
        <begin position="1"/>
        <end position="14"/>
    </location>
</feature>
<protein>
    <recommendedName>
        <fullName evidence="2">PIR2-like helical domain-containing protein</fullName>
    </recommendedName>
</protein>
<dbReference type="AlphaFoldDB" id="A0A7C9DSP5"/>
<dbReference type="InterPro" id="IPR046934">
    <property type="entry name" value="PIR2-like"/>
</dbReference>
<feature type="region of interest" description="Disordered" evidence="1">
    <location>
        <begin position="256"/>
        <end position="276"/>
    </location>
</feature>
<proteinExistence type="predicted"/>
<evidence type="ECO:0000313" key="3">
    <source>
        <dbReference type="EMBL" id="MBA4650222.1"/>
    </source>
</evidence>
<dbReference type="EMBL" id="GISG01164073">
    <property type="protein sequence ID" value="MBA4650222.1"/>
    <property type="molecule type" value="Transcribed_RNA"/>
</dbReference>
<feature type="region of interest" description="Disordered" evidence="1">
    <location>
        <begin position="1"/>
        <end position="42"/>
    </location>
</feature>
<accession>A0A7C9DSP5</accession>
<organism evidence="3">
    <name type="scientific">Opuntia streptacantha</name>
    <name type="common">Prickly pear cactus</name>
    <name type="synonym">Opuntia cardona</name>
    <dbReference type="NCBI Taxonomy" id="393608"/>
    <lineage>
        <taxon>Eukaryota</taxon>
        <taxon>Viridiplantae</taxon>
        <taxon>Streptophyta</taxon>
        <taxon>Embryophyta</taxon>
        <taxon>Tracheophyta</taxon>
        <taxon>Spermatophyta</taxon>
        <taxon>Magnoliopsida</taxon>
        <taxon>eudicotyledons</taxon>
        <taxon>Gunneridae</taxon>
        <taxon>Pentapetalae</taxon>
        <taxon>Caryophyllales</taxon>
        <taxon>Cactineae</taxon>
        <taxon>Cactaceae</taxon>
        <taxon>Opuntioideae</taxon>
        <taxon>Opuntia</taxon>
    </lineage>
</organism>
<evidence type="ECO:0000256" key="1">
    <source>
        <dbReference type="SAM" id="MobiDB-lite"/>
    </source>
</evidence>
<dbReference type="Pfam" id="PF20235">
    <property type="entry name" value="PIR2-like_helical"/>
    <property type="match status" value="1"/>
</dbReference>
<evidence type="ECO:0000259" key="2">
    <source>
        <dbReference type="Pfam" id="PF20235"/>
    </source>
</evidence>
<dbReference type="PANTHER" id="PTHR46405:SF2">
    <property type="entry name" value="OS05G0141500 PROTEIN"/>
    <property type="match status" value="1"/>
</dbReference>
<reference evidence="3" key="1">
    <citation type="journal article" date="2013" name="J. Plant Res.">
        <title>Effect of fungi and light on seed germination of three Opuntia species from semiarid lands of central Mexico.</title>
        <authorList>
            <person name="Delgado-Sanchez P."/>
            <person name="Jimenez-Bremont J.F."/>
            <person name="Guerrero-Gonzalez Mde L."/>
            <person name="Flores J."/>
        </authorList>
    </citation>
    <scope>NUCLEOTIDE SEQUENCE</scope>
    <source>
        <tissue evidence="3">Cladode</tissue>
    </source>
</reference>
<dbReference type="InterPro" id="IPR046527">
    <property type="entry name" value="PIR2-like_helical"/>
</dbReference>
<feature type="domain" description="PIR2-like helical" evidence="2">
    <location>
        <begin position="136"/>
        <end position="248"/>
    </location>
</feature>
<name>A0A7C9DSP5_OPUST</name>
<feature type="compositionally biased region" description="Low complexity" evidence="1">
    <location>
        <begin position="260"/>
        <end position="271"/>
    </location>
</feature>
<reference evidence="3" key="2">
    <citation type="submission" date="2020-07" db="EMBL/GenBank/DDBJ databases">
        <authorList>
            <person name="Vera ALvarez R."/>
            <person name="Arias-Moreno D.M."/>
            <person name="Jimenez-Jacinto V."/>
            <person name="Jimenez-Bremont J.F."/>
            <person name="Swaminathan K."/>
            <person name="Moose S.P."/>
            <person name="Guerrero-Gonzalez M.L."/>
            <person name="Marino-Ramirez L."/>
            <person name="Landsman D."/>
            <person name="Rodriguez-Kessler M."/>
            <person name="Delgado-Sanchez P."/>
        </authorList>
    </citation>
    <scope>NUCLEOTIDE SEQUENCE</scope>
    <source>
        <tissue evidence="3">Cladode</tissue>
    </source>
</reference>
<dbReference type="PANTHER" id="PTHR46405">
    <property type="entry name" value="OS05G0141500 PROTEIN"/>
    <property type="match status" value="1"/>
</dbReference>
<sequence length="352" mass="37839">MMASMVANSSSNLSPFPTQEKGSRNKRKFRADTPLSDSGKVVPSAANDGLSYEFSAEKFEMTTNHGQPPSLCDFCGVYQDHSDNLKLDLGLSCSTMMGSSEVGPSYLREEVEANEFQDADWSDLSESQLEELMLSNLDAIFKSAIKKIVACGYTEEDATKAVLRAGHLSGTMDIVSNVVDNALAFLRSGQDVDASMEHCFEDLQQLERYVLAELVCSLREVGHFFSTGDAMWHLLICDMNVSHACTMDGDPLSSMITEGSSSVTSPSPSRPQFKAGSKAAEISLSKPYKALPTAPCAPVTQSDTNLIAGVPNFAQPKNSLVLSGLTSEREGLISLSSNPVDKPFSAVGISQT</sequence>